<organism evidence="1 2">
    <name type="scientific">Enemella evansiae</name>
    <dbReference type="NCBI Taxonomy" id="2016499"/>
    <lineage>
        <taxon>Bacteria</taxon>
        <taxon>Bacillati</taxon>
        <taxon>Actinomycetota</taxon>
        <taxon>Actinomycetes</taxon>
        <taxon>Propionibacteriales</taxon>
        <taxon>Propionibacteriaceae</taxon>
        <taxon>Enemella</taxon>
    </lineage>
</organism>
<gene>
    <name evidence="1" type="ORF">CGZ94_10055</name>
</gene>
<sequence>MDLPDERTDPGLVATADERTTVQGYLDYFRDTIEWKTAGMDDAQLRWPLAPSTMTLGGLLSHLAFVEDYWLTHVWLGGAPSEPWRSAPWAEDADWDWHRAAQLPGDELRRDWRAAVERSDRIIAEVDSLDALSAGTLRDGETRINLRWLLLHLIEEYGRHAGHADLLAEAADGRTGE</sequence>
<dbReference type="OrthoDB" id="4548523at2"/>
<dbReference type="InterPro" id="IPR034660">
    <property type="entry name" value="DinB/YfiT-like"/>
</dbReference>
<dbReference type="Proteomes" id="UP000215896">
    <property type="component" value="Unassembled WGS sequence"/>
</dbReference>
<dbReference type="SUPFAM" id="SSF109854">
    <property type="entry name" value="DinB/YfiT-like putative metalloenzymes"/>
    <property type="match status" value="1"/>
</dbReference>
<keyword evidence="2" id="KW-1185">Reference proteome</keyword>
<proteinExistence type="predicted"/>
<evidence type="ECO:0000313" key="1">
    <source>
        <dbReference type="EMBL" id="OYO13322.1"/>
    </source>
</evidence>
<dbReference type="RefSeq" id="WP_094405561.1">
    <property type="nucleotide sequence ID" value="NZ_NMVO01000013.1"/>
</dbReference>
<dbReference type="Gene3D" id="1.20.120.450">
    <property type="entry name" value="dinb family like domain"/>
    <property type="match status" value="1"/>
</dbReference>
<reference evidence="1 2" key="1">
    <citation type="submission" date="2017-07" db="EMBL/GenBank/DDBJ databases">
        <title>Draft whole genome sequences of clinical Proprionibacteriaceae strains.</title>
        <authorList>
            <person name="Bernier A.-M."/>
            <person name="Bernard K."/>
            <person name="Domingo M.-C."/>
        </authorList>
    </citation>
    <scope>NUCLEOTIDE SEQUENCE [LARGE SCALE GENOMIC DNA]</scope>
    <source>
        <strain evidence="1 2">NML 030167</strain>
    </source>
</reference>
<comment type="caution">
    <text evidence="1">The sequence shown here is derived from an EMBL/GenBank/DDBJ whole genome shotgun (WGS) entry which is preliminary data.</text>
</comment>
<accession>A0A255GCZ1</accession>
<evidence type="ECO:0000313" key="2">
    <source>
        <dbReference type="Proteomes" id="UP000215896"/>
    </source>
</evidence>
<dbReference type="Pfam" id="PF04978">
    <property type="entry name" value="MST"/>
    <property type="match status" value="1"/>
</dbReference>
<dbReference type="InterPro" id="IPR007061">
    <property type="entry name" value="MST-like"/>
</dbReference>
<name>A0A255GCZ1_9ACTN</name>
<dbReference type="EMBL" id="NMVO01000013">
    <property type="protein sequence ID" value="OYO13322.1"/>
    <property type="molecule type" value="Genomic_DNA"/>
</dbReference>
<protein>
    <submittedName>
        <fullName evidence="1">Mini-circle protein</fullName>
    </submittedName>
</protein>
<dbReference type="AlphaFoldDB" id="A0A255GCZ1"/>